<feature type="transmembrane region" description="Helical" evidence="1">
    <location>
        <begin position="37"/>
        <end position="60"/>
    </location>
</feature>
<evidence type="ECO:0000313" key="3">
    <source>
        <dbReference type="EMBL" id="GJN65143.1"/>
    </source>
</evidence>
<sequence>MKDKLQHAFGQVHADPARVARTRAFVLAQMRPARRAVWPRALVAAACLMLAVLGSGWLWLSPTAHISIDVNPSLELAVNRFDRVVGVEGWNEDGQILADSLDLQFTDYTQAVEEILAHETVANLLAEDAVLEITVVGPENAQCTRLLAGVKACTAGQGNARCHAARPEEAAAAHEMGLSCGKYRAYQELLALDPTVTPEEVAGMTMAEIRAAIRQLQGAETGVPAAPGGHGHGHRHGWE</sequence>
<evidence type="ECO:0000313" key="4">
    <source>
        <dbReference type="Proteomes" id="UP001055185"/>
    </source>
</evidence>
<dbReference type="InterPro" id="IPR055431">
    <property type="entry name" value="RsgI_M"/>
</dbReference>
<dbReference type="Pfam" id="PF23750">
    <property type="entry name" value="RsgI_M"/>
    <property type="match status" value="1"/>
</dbReference>
<protein>
    <recommendedName>
        <fullName evidence="2">Anti-sigma factor RsgI-like middle domain-containing protein</fullName>
    </recommendedName>
</protein>
<gene>
    <name evidence="3" type="ORF">JCM17207_17680</name>
</gene>
<evidence type="ECO:0000256" key="1">
    <source>
        <dbReference type="SAM" id="Phobius"/>
    </source>
</evidence>
<keyword evidence="1" id="KW-0812">Transmembrane</keyword>
<reference evidence="3" key="1">
    <citation type="journal article" date="2022" name="Int. J. Syst. Evol. Microbiol.">
        <title>Genome-based, phenotypic and chemotaxonomic classification of Faecalibacterium strains: proposal of three novel species Faecalibacterium duncaniae sp. nov., Faecalibacterium hattorii sp. nov. and Faecalibacterium gallinarum sp. nov. .</title>
        <authorList>
            <person name="Sakamoto M."/>
            <person name="Sakurai N."/>
            <person name="Tanno H."/>
            <person name="Iino T."/>
            <person name="Ohkuma M."/>
            <person name="Endo A."/>
        </authorList>
    </citation>
    <scope>NUCLEOTIDE SEQUENCE</scope>
    <source>
        <strain evidence="3">JCM 17207</strain>
    </source>
</reference>
<keyword evidence="1" id="KW-1133">Transmembrane helix</keyword>
<dbReference type="RefSeq" id="WP_238317393.1">
    <property type="nucleotide sequence ID" value="NZ_BQKV01000065.1"/>
</dbReference>
<dbReference type="AlphaFoldDB" id="A0AA37N413"/>
<dbReference type="Proteomes" id="UP001055185">
    <property type="component" value="Unassembled WGS sequence"/>
</dbReference>
<dbReference type="EMBL" id="BQKV01000065">
    <property type="protein sequence ID" value="GJN65143.1"/>
    <property type="molecule type" value="Genomic_DNA"/>
</dbReference>
<name>A0AA37N413_9FIRM</name>
<organism evidence="3 4">
    <name type="scientific">Faecalibacterium gallinarum</name>
    <dbReference type="NCBI Taxonomy" id="2903556"/>
    <lineage>
        <taxon>Bacteria</taxon>
        <taxon>Bacillati</taxon>
        <taxon>Bacillota</taxon>
        <taxon>Clostridia</taxon>
        <taxon>Eubacteriales</taxon>
        <taxon>Oscillospiraceae</taxon>
        <taxon>Faecalibacterium</taxon>
    </lineage>
</organism>
<evidence type="ECO:0000259" key="2">
    <source>
        <dbReference type="Pfam" id="PF23750"/>
    </source>
</evidence>
<feature type="domain" description="Anti-sigma factor RsgI-like middle" evidence="2">
    <location>
        <begin position="64"/>
        <end position="188"/>
    </location>
</feature>
<keyword evidence="1" id="KW-0472">Membrane</keyword>
<proteinExistence type="predicted"/>
<comment type="caution">
    <text evidence="3">The sequence shown here is derived from an EMBL/GenBank/DDBJ whole genome shotgun (WGS) entry which is preliminary data.</text>
</comment>
<accession>A0AA37N413</accession>
<keyword evidence="4" id="KW-1185">Reference proteome</keyword>